<feature type="domain" description="Bro-N" evidence="1">
    <location>
        <begin position="1"/>
        <end position="105"/>
    </location>
</feature>
<evidence type="ECO:0000313" key="2">
    <source>
        <dbReference type="EMBL" id="CDH43855.1"/>
    </source>
</evidence>
<dbReference type="Pfam" id="PF02498">
    <property type="entry name" value="Bro-N"/>
    <property type="match status" value="1"/>
</dbReference>
<evidence type="ECO:0000313" key="3">
    <source>
        <dbReference type="Proteomes" id="UP000019184"/>
    </source>
</evidence>
<dbReference type="PROSITE" id="PS51750">
    <property type="entry name" value="BRO_N"/>
    <property type="match status" value="1"/>
</dbReference>
<name>A0A7U7J278_9GAMM</name>
<dbReference type="PANTHER" id="PTHR36180">
    <property type="entry name" value="DNA-BINDING PROTEIN-RELATED-RELATED"/>
    <property type="match status" value="1"/>
</dbReference>
<gene>
    <name evidence="2" type="ORF">BN874_1370020</name>
</gene>
<dbReference type="OrthoDB" id="79831at2"/>
<dbReference type="PANTHER" id="PTHR36180:SF2">
    <property type="entry name" value="BRO FAMILY PROTEIN"/>
    <property type="match status" value="1"/>
</dbReference>
<dbReference type="EMBL" id="CBTK010000043">
    <property type="protein sequence ID" value="CDH43855.1"/>
    <property type="molecule type" value="Genomic_DNA"/>
</dbReference>
<dbReference type="InterPro" id="IPR003497">
    <property type="entry name" value="BRO_N_domain"/>
</dbReference>
<dbReference type="SMART" id="SM01040">
    <property type="entry name" value="Bro-N"/>
    <property type="match status" value="1"/>
</dbReference>
<accession>A0A7U7J278</accession>
<comment type="caution">
    <text evidence="2">The sequence shown here is derived from an EMBL/GenBank/DDBJ whole genome shotgun (WGS) entry which is preliminary data.</text>
</comment>
<dbReference type="Pfam" id="PF03374">
    <property type="entry name" value="ANT"/>
    <property type="match status" value="1"/>
</dbReference>
<dbReference type="AlphaFoldDB" id="A0A7U7J278"/>
<proteinExistence type="predicted"/>
<dbReference type="Proteomes" id="UP000019184">
    <property type="component" value="Unassembled WGS sequence"/>
</dbReference>
<keyword evidence="3" id="KW-1185">Reference proteome</keyword>
<organism evidence="2 3">
    <name type="scientific">Candidatus Contendobacter odensis Run_B_J11</name>
    <dbReference type="NCBI Taxonomy" id="1400861"/>
    <lineage>
        <taxon>Bacteria</taxon>
        <taxon>Pseudomonadati</taxon>
        <taxon>Pseudomonadota</taxon>
        <taxon>Gammaproteobacteria</taxon>
        <taxon>Candidatus Competibacteraceae</taxon>
        <taxon>Candidatus Contendibacter</taxon>
    </lineage>
</organism>
<dbReference type="RefSeq" id="WP_051497375.1">
    <property type="nucleotide sequence ID" value="NZ_CBTK010000043.1"/>
</dbReference>
<reference evidence="2 3" key="1">
    <citation type="journal article" date="2014" name="ISME J.">
        <title>Candidatus Competibacter-lineage genomes retrieved from metagenomes reveal functional metabolic diversity.</title>
        <authorList>
            <person name="McIlroy S.J."/>
            <person name="Albertsen M."/>
            <person name="Andresen E.K."/>
            <person name="Saunders A.M."/>
            <person name="Kristiansen R."/>
            <person name="Stokholm-Bjerregaard M."/>
            <person name="Nielsen K.L."/>
            <person name="Nielsen P.H."/>
        </authorList>
    </citation>
    <scope>NUCLEOTIDE SEQUENCE [LARGE SCALE GENOMIC DNA]</scope>
    <source>
        <strain evidence="2 3">Run_B_J11</strain>
    </source>
</reference>
<dbReference type="GO" id="GO:0003677">
    <property type="term" value="F:DNA binding"/>
    <property type="evidence" value="ECO:0007669"/>
    <property type="project" value="InterPro"/>
</dbReference>
<evidence type="ECO:0000259" key="1">
    <source>
        <dbReference type="PROSITE" id="PS51750"/>
    </source>
</evidence>
<dbReference type="InterPro" id="IPR005039">
    <property type="entry name" value="Ant_C"/>
</dbReference>
<protein>
    <recommendedName>
        <fullName evidence="1">Bro-N domain-containing protein</fullName>
    </recommendedName>
</protein>
<sequence>MSTNLIPFQFEAFPIRVVMIDSQPWWVAADVCAALEIANNRDALTRLDDDEKGVASTDTLGGKQEMAVINEPGLYSLILGSRKPEAKKFKRWVTHDVIPSIRKTGSYSVPNAPDFALPKTKAEALFLAAEQARIIEEQEAILTEQEPKVLLYDQLADSDGLIRFPNLLGMLKGKTGQDYKMADLKLFLRKAGMMCWQKELEPTVKAIDSGWFAVRYEDRTYDGVIHKVPEWAVTPKGFIAIWNVVAQPQRRYGQSSTQSALLTAANAAQQEGVRRIADESQRTYNATELGQQMTPPLSAIMVNRQLNIAGLIRKEFGDWLPTDAAEGLCELTDVSGRRHSNGTQVKQIKWFKRVLERLNPGGLKEAA</sequence>